<protein>
    <submittedName>
        <fullName evidence="1">SPASM domain peptide maturase, grasp-with-spasm system</fullName>
    </submittedName>
</protein>
<dbReference type="Gene3D" id="3.20.20.70">
    <property type="entry name" value="Aldolase class I"/>
    <property type="match status" value="1"/>
</dbReference>
<dbReference type="AlphaFoldDB" id="A0A521FU88"/>
<gene>
    <name evidence="1" type="ORF">SAMN06265348_12017</name>
</gene>
<dbReference type="SUPFAM" id="SSF102114">
    <property type="entry name" value="Radical SAM enzymes"/>
    <property type="match status" value="1"/>
</dbReference>
<proteinExistence type="predicted"/>
<dbReference type="InterPro" id="IPR026497">
    <property type="entry name" value="GRASP-with-SPASM"/>
</dbReference>
<dbReference type="InterPro" id="IPR058240">
    <property type="entry name" value="rSAM_sf"/>
</dbReference>
<evidence type="ECO:0000313" key="1">
    <source>
        <dbReference type="EMBL" id="SMO99140.1"/>
    </source>
</evidence>
<dbReference type="NCBIfam" id="TIGR04193">
    <property type="entry name" value="SPASM_w_grasp"/>
    <property type="match status" value="1"/>
</dbReference>
<dbReference type="Proteomes" id="UP000320300">
    <property type="component" value="Unassembled WGS sequence"/>
</dbReference>
<evidence type="ECO:0000313" key="2">
    <source>
        <dbReference type="Proteomes" id="UP000320300"/>
    </source>
</evidence>
<dbReference type="InterPro" id="IPR013785">
    <property type="entry name" value="Aldolase_TIM"/>
</dbReference>
<reference evidence="1 2" key="1">
    <citation type="submission" date="2017-05" db="EMBL/GenBank/DDBJ databases">
        <authorList>
            <person name="Varghese N."/>
            <person name="Submissions S."/>
        </authorList>
    </citation>
    <scope>NUCLEOTIDE SEQUENCE [LARGE SCALE GENOMIC DNA]</scope>
    <source>
        <strain evidence="1 2">DSM 19036</strain>
    </source>
</reference>
<keyword evidence="2" id="KW-1185">Reference proteome</keyword>
<dbReference type="EMBL" id="FXTN01000020">
    <property type="protein sequence ID" value="SMO99140.1"/>
    <property type="molecule type" value="Genomic_DNA"/>
</dbReference>
<organism evidence="1 2">
    <name type="scientific">Pedobacter westerhofensis</name>
    <dbReference type="NCBI Taxonomy" id="425512"/>
    <lineage>
        <taxon>Bacteria</taxon>
        <taxon>Pseudomonadati</taxon>
        <taxon>Bacteroidota</taxon>
        <taxon>Sphingobacteriia</taxon>
        <taxon>Sphingobacteriales</taxon>
        <taxon>Sphingobacteriaceae</taxon>
        <taxon>Pedobacter</taxon>
    </lineage>
</organism>
<sequence>MANSYINLFACCLIVKGNRRSTLVDIQRGTFIFLPLNISDLLLTSRSITIGQIFSSYSVEDADEISKYFDYLIENEYAFYTMNPESFPLLSLDWKTPHHITNAIIDYDSGSRYNIVDAISQLEHLGCAVVQIRFYSRVGLEFLLQTLNGISKGSGRIRSLELILCFNEEISKEQYRKLIKKFPRVIKITVHNSPFQYKYQFPDSINEIEYINQHIKDETHCGFVSPEYFRANKYFFTESQTFNSCLNRKISIDKFGEIKNCPAMQIGYGNIATMSLMEVSQQSHFQDVWNINKDKIDICSDCEFRYLCTDCRAFTQDPHNRYSKPLKCKYDPYTMVWS</sequence>
<dbReference type="RefSeq" id="WP_142531217.1">
    <property type="nucleotide sequence ID" value="NZ_CBCSJO010000017.1"/>
</dbReference>
<dbReference type="OrthoDB" id="1073749at2"/>
<name>A0A521FU88_9SPHI</name>
<accession>A0A521FU88</accession>